<feature type="region of interest" description="Disordered" evidence="1">
    <location>
        <begin position="1"/>
        <end position="33"/>
    </location>
</feature>
<sequence>PPVPPKKRARSPMKKMFGENGWLGQSPNEKPEPKFQTKKLFAQSNQNLYSRKKTTMIGKIKNKLEEIAEKADLSPIFKSDYEKYSKLAMLSISLPPPEQARIYMEVELMLVHTANNFLMGQFSQGRIDVDSIKKTVDSWKSKGRPLVIEFMYDQATQRELVIANQNNFRFHGPTAGSEVRIRSMLYNWKQVASLLSIRTFCSADTLITKLLFDTEQVLELLGAAEPLMLRLQQIRATANQNIRSARQNKEV</sequence>
<accession>A0A0C3CQZ6</accession>
<evidence type="ECO:0000256" key="1">
    <source>
        <dbReference type="SAM" id="MobiDB-lite"/>
    </source>
</evidence>
<dbReference type="EMBL" id="KN832876">
    <property type="protein sequence ID" value="KIN01439.1"/>
    <property type="molecule type" value="Genomic_DNA"/>
</dbReference>
<proteinExistence type="predicted"/>
<dbReference type="STRING" id="913774.A0A0C3CQZ6"/>
<keyword evidence="3" id="KW-1185">Reference proteome</keyword>
<gene>
    <name evidence="2" type="ORF">OIDMADRAFT_80996</name>
</gene>
<organism evidence="2 3">
    <name type="scientific">Oidiodendron maius (strain Zn)</name>
    <dbReference type="NCBI Taxonomy" id="913774"/>
    <lineage>
        <taxon>Eukaryota</taxon>
        <taxon>Fungi</taxon>
        <taxon>Dikarya</taxon>
        <taxon>Ascomycota</taxon>
        <taxon>Pezizomycotina</taxon>
        <taxon>Leotiomycetes</taxon>
        <taxon>Leotiomycetes incertae sedis</taxon>
        <taxon>Myxotrichaceae</taxon>
        <taxon>Oidiodendron</taxon>
    </lineage>
</organism>
<dbReference type="InParanoid" id="A0A0C3CQZ6"/>
<protein>
    <submittedName>
        <fullName evidence="2">Uncharacterized protein</fullName>
    </submittedName>
</protein>
<reference evidence="3" key="2">
    <citation type="submission" date="2015-01" db="EMBL/GenBank/DDBJ databases">
        <title>Evolutionary Origins and Diversification of the Mycorrhizal Mutualists.</title>
        <authorList>
            <consortium name="DOE Joint Genome Institute"/>
            <consortium name="Mycorrhizal Genomics Consortium"/>
            <person name="Kohler A."/>
            <person name="Kuo A."/>
            <person name="Nagy L.G."/>
            <person name="Floudas D."/>
            <person name="Copeland A."/>
            <person name="Barry K.W."/>
            <person name="Cichocki N."/>
            <person name="Veneault-Fourrey C."/>
            <person name="LaButti K."/>
            <person name="Lindquist E.A."/>
            <person name="Lipzen A."/>
            <person name="Lundell T."/>
            <person name="Morin E."/>
            <person name="Murat C."/>
            <person name="Riley R."/>
            <person name="Ohm R."/>
            <person name="Sun H."/>
            <person name="Tunlid A."/>
            <person name="Henrissat B."/>
            <person name="Grigoriev I.V."/>
            <person name="Hibbett D.S."/>
            <person name="Martin F."/>
        </authorList>
    </citation>
    <scope>NUCLEOTIDE SEQUENCE [LARGE SCALE GENOMIC DNA]</scope>
    <source>
        <strain evidence="3">Zn</strain>
    </source>
</reference>
<dbReference type="Proteomes" id="UP000054321">
    <property type="component" value="Unassembled WGS sequence"/>
</dbReference>
<feature type="non-terminal residue" evidence="2">
    <location>
        <position position="251"/>
    </location>
</feature>
<feature type="compositionally biased region" description="Basic residues" evidence="1">
    <location>
        <begin position="1"/>
        <end position="13"/>
    </location>
</feature>
<reference evidence="2 3" key="1">
    <citation type="submission" date="2014-04" db="EMBL/GenBank/DDBJ databases">
        <authorList>
            <consortium name="DOE Joint Genome Institute"/>
            <person name="Kuo A."/>
            <person name="Martino E."/>
            <person name="Perotto S."/>
            <person name="Kohler A."/>
            <person name="Nagy L.G."/>
            <person name="Floudas D."/>
            <person name="Copeland A."/>
            <person name="Barry K.W."/>
            <person name="Cichocki N."/>
            <person name="Veneault-Fourrey C."/>
            <person name="LaButti K."/>
            <person name="Lindquist E.A."/>
            <person name="Lipzen A."/>
            <person name="Lundell T."/>
            <person name="Morin E."/>
            <person name="Murat C."/>
            <person name="Sun H."/>
            <person name="Tunlid A."/>
            <person name="Henrissat B."/>
            <person name="Grigoriev I.V."/>
            <person name="Hibbett D.S."/>
            <person name="Martin F."/>
            <person name="Nordberg H.P."/>
            <person name="Cantor M.N."/>
            <person name="Hua S.X."/>
        </authorList>
    </citation>
    <scope>NUCLEOTIDE SEQUENCE [LARGE SCALE GENOMIC DNA]</scope>
    <source>
        <strain evidence="2 3">Zn</strain>
    </source>
</reference>
<feature type="non-terminal residue" evidence="2">
    <location>
        <position position="1"/>
    </location>
</feature>
<evidence type="ECO:0000313" key="3">
    <source>
        <dbReference type="Proteomes" id="UP000054321"/>
    </source>
</evidence>
<dbReference type="OrthoDB" id="5229017at2759"/>
<dbReference type="HOGENOM" id="CLU_065625_0_0_1"/>
<evidence type="ECO:0000313" key="2">
    <source>
        <dbReference type="EMBL" id="KIN01439.1"/>
    </source>
</evidence>
<dbReference type="AlphaFoldDB" id="A0A0C3CQZ6"/>
<name>A0A0C3CQZ6_OIDMZ</name>